<evidence type="ECO:0000313" key="3">
    <source>
        <dbReference type="Proteomes" id="UP000184520"/>
    </source>
</evidence>
<keyword evidence="3" id="KW-1185">Reference proteome</keyword>
<evidence type="ECO:0000313" key="2">
    <source>
        <dbReference type="EMBL" id="SHG43375.1"/>
    </source>
</evidence>
<dbReference type="RefSeq" id="WP_073322340.1">
    <property type="nucleotide sequence ID" value="NZ_FQWD01000003.1"/>
</dbReference>
<dbReference type="EMBL" id="FQWD01000003">
    <property type="protein sequence ID" value="SHG43375.1"/>
    <property type="molecule type" value="Genomic_DNA"/>
</dbReference>
<accession>A0A1M5JSI0</accession>
<evidence type="ECO:0000256" key="1">
    <source>
        <dbReference type="SAM" id="SignalP"/>
    </source>
</evidence>
<gene>
    <name evidence="2" type="ORF">SAMN05216361_2233</name>
</gene>
<sequence>MTKSILTSIALSALIVPFFSNASEVATVSPTVTPVTFAISVELPAPSIETSVKAQAQQNLLTDQHNPNKVENALLVNLYEGESALNSATRAE</sequence>
<name>A0A1M5JSI0_9ALTE</name>
<feature type="chain" id="PRO_5012319047" evidence="1">
    <location>
        <begin position="23"/>
        <end position="92"/>
    </location>
</feature>
<protein>
    <submittedName>
        <fullName evidence="2">Uncharacterized protein</fullName>
    </submittedName>
</protein>
<proteinExistence type="predicted"/>
<dbReference type="Proteomes" id="UP000184520">
    <property type="component" value="Unassembled WGS sequence"/>
</dbReference>
<dbReference type="AlphaFoldDB" id="A0A1M5JSI0"/>
<dbReference type="STRING" id="634436.SAMN05216361_2233"/>
<reference evidence="3" key="1">
    <citation type="submission" date="2016-11" db="EMBL/GenBank/DDBJ databases">
        <authorList>
            <person name="Varghese N."/>
            <person name="Submissions S."/>
        </authorList>
    </citation>
    <scope>NUCLEOTIDE SEQUENCE [LARGE SCALE GENOMIC DNA]</scope>
    <source>
        <strain evidence="3">CGMCC 1.8995</strain>
    </source>
</reference>
<keyword evidence="1" id="KW-0732">Signal</keyword>
<feature type="signal peptide" evidence="1">
    <location>
        <begin position="1"/>
        <end position="22"/>
    </location>
</feature>
<organism evidence="2 3">
    <name type="scientific">Marisediminitalea aggregata</name>
    <dbReference type="NCBI Taxonomy" id="634436"/>
    <lineage>
        <taxon>Bacteria</taxon>
        <taxon>Pseudomonadati</taxon>
        <taxon>Pseudomonadota</taxon>
        <taxon>Gammaproteobacteria</taxon>
        <taxon>Alteromonadales</taxon>
        <taxon>Alteromonadaceae</taxon>
        <taxon>Marisediminitalea</taxon>
    </lineage>
</organism>
<dbReference type="OrthoDB" id="9873600at2"/>